<protein>
    <recommendedName>
        <fullName evidence="3">Dual-action HEIGH metallo-peptidase</fullName>
    </recommendedName>
</protein>
<dbReference type="Gene3D" id="2.60.120.380">
    <property type="match status" value="1"/>
</dbReference>
<dbReference type="EMBL" id="FQUU01000002">
    <property type="protein sequence ID" value="SHE57844.1"/>
    <property type="molecule type" value="Genomic_DNA"/>
</dbReference>
<accession>A0A1M4UMD9</accession>
<organism evidence="1 2">
    <name type="scientific">Flavisolibacter ginsengisoli DSM 18119</name>
    <dbReference type="NCBI Taxonomy" id="1121884"/>
    <lineage>
        <taxon>Bacteria</taxon>
        <taxon>Pseudomonadati</taxon>
        <taxon>Bacteroidota</taxon>
        <taxon>Chitinophagia</taxon>
        <taxon>Chitinophagales</taxon>
        <taxon>Chitinophagaceae</taxon>
        <taxon>Flavisolibacter</taxon>
    </lineage>
</organism>
<dbReference type="OrthoDB" id="954626at2"/>
<evidence type="ECO:0000313" key="1">
    <source>
        <dbReference type="EMBL" id="SHE57844.1"/>
    </source>
</evidence>
<dbReference type="PROSITE" id="PS51257">
    <property type="entry name" value="PROKAR_LIPOPROTEIN"/>
    <property type="match status" value="1"/>
</dbReference>
<sequence length="389" mass="42671">MRISPVVLLILIISCTKKNLETPAAVQPPVSETKVISKPEACKFGLQVFNTTRRAPSADVSGFKKKPKQTGTITPPNATIYLDFDGQVVTNTLWNISGPINCAPANVAAIDEDKILDRVSEDFSPFNVVVTTDENVYNATSPQKRMRVIITETWDWFGVVGGTSYNNSFTWGNNTPCFVFSTLLSYNEKFIAEAISHELGHTLNLQHQALYDNSGNFISEYNEGVGDGRIGWAPIMGIGYYRNVTTWYKGPTANGYNNIQDDVAIISNVLGLKPDENSEMQRSDKFQEKAEGIINNGSDIDYFYMDVKDGASIIKAEPKCLGNGEGANLALRMKIYNKQGVCVKSIDDAGSLSASVSLAPDKYFIGIESKSIDGQSRNGMLGRYTVSMN</sequence>
<evidence type="ECO:0000313" key="2">
    <source>
        <dbReference type="Proteomes" id="UP000184048"/>
    </source>
</evidence>
<dbReference type="InterPro" id="IPR024653">
    <property type="entry name" value="Peptidase_M10/M27/M57"/>
</dbReference>
<proteinExistence type="predicted"/>
<evidence type="ECO:0008006" key="3">
    <source>
        <dbReference type="Google" id="ProtNLM"/>
    </source>
</evidence>
<dbReference type="AlphaFoldDB" id="A0A1M4UMD9"/>
<reference evidence="1 2" key="1">
    <citation type="submission" date="2016-11" db="EMBL/GenBank/DDBJ databases">
        <authorList>
            <person name="Jaros S."/>
            <person name="Januszkiewicz K."/>
            <person name="Wedrychowicz H."/>
        </authorList>
    </citation>
    <scope>NUCLEOTIDE SEQUENCE [LARGE SCALE GENOMIC DNA]</scope>
    <source>
        <strain evidence="1 2">DSM 18119</strain>
    </source>
</reference>
<dbReference type="SUPFAM" id="SSF55486">
    <property type="entry name" value="Metalloproteases ('zincins'), catalytic domain"/>
    <property type="match status" value="1"/>
</dbReference>
<name>A0A1M4UMD9_9BACT</name>
<dbReference type="Proteomes" id="UP000184048">
    <property type="component" value="Unassembled WGS sequence"/>
</dbReference>
<dbReference type="RefSeq" id="WP_139256327.1">
    <property type="nucleotide sequence ID" value="NZ_FQUU01000002.1"/>
</dbReference>
<keyword evidence="2" id="KW-1185">Reference proteome</keyword>
<dbReference type="STRING" id="1121884.SAMN02745131_00709"/>
<dbReference type="Pfam" id="PF12388">
    <property type="entry name" value="Peptidase_M57"/>
    <property type="match status" value="1"/>
</dbReference>
<gene>
    <name evidence="1" type="ORF">SAMN02745131_00709</name>
</gene>